<protein>
    <submittedName>
        <fullName evidence="1">Uncharacterized protein</fullName>
    </submittedName>
</protein>
<dbReference type="EMBL" id="LR999454">
    <property type="protein sequence ID" value="CAE6003305.1"/>
    <property type="molecule type" value="Genomic_DNA"/>
</dbReference>
<proteinExistence type="predicted"/>
<evidence type="ECO:0000313" key="2">
    <source>
        <dbReference type="Proteomes" id="UP000682877"/>
    </source>
</evidence>
<evidence type="ECO:0000313" key="1">
    <source>
        <dbReference type="EMBL" id="CAE6003305.1"/>
    </source>
</evidence>
<keyword evidence="2" id="KW-1185">Reference proteome</keyword>
<accession>A0A8S2A0A0</accession>
<dbReference type="AlphaFoldDB" id="A0A8S2A0A0"/>
<sequence>MDELQVTRILAHQIINWIEARIDHVEDFNQNAIYIAQLDVVLQFMQTCVLDAQDVLNPPAVIVDELHDTRLLANHILNEIEVQINHVEAFNQNAVHVAQLDVVLQFMETFALVAQRVLNPQAFQAVPPPDELYARRMLALQILNGIEARIHHVKTFNQNVVHIAQLDVVLDFVEVLGIIAHDLVDPFQAAPQLGEEGIDDNM</sequence>
<dbReference type="Proteomes" id="UP000682877">
    <property type="component" value="Chromosome 4"/>
</dbReference>
<organism evidence="1 2">
    <name type="scientific">Arabidopsis arenosa</name>
    <name type="common">Sand rock-cress</name>
    <name type="synonym">Cardaminopsis arenosa</name>
    <dbReference type="NCBI Taxonomy" id="38785"/>
    <lineage>
        <taxon>Eukaryota</taxon>
        <taxon>Viridiplantae</taxon>
        <taxon>Streptophyta</taxon>
        <taxon>Embryophyta</taxon>
        <taxon>Tracheophyta</taxon>
        <taxon>Spermatophyta</taxon>
        <taxon>Magnoliopsida</taxon>
        <taxon>eudicotyledons</taxon>
        <taxon>Gunneridae</taxon>
        <taxon>Pentapetalae</taxon>
        <taxon>rosids</taxon>
        <taxon>malvids</taxon>
        <taxon>Brassicales</taxon>
        <taxon>Brassicaceae</taxon>
        <taxon>Camelineae</taxon>
        <taxon>Arabidopsis</taxon>
    </lineage>
</organism>
<reference evidence="1" key="1">
    <citation type="submission" date="2021-01" db="EMBL/GenBank/DDBJ databases">
        <authorList>
            <person name="Bezrukov I."/>
        </authorList>
    </citation>
    <scope>NUCLEOTIDE SEQUENCE</scope>
</reference>
<gene>
    <name evidence="1" type="ORF">AARE701A_LOCUS9324</name>
</gene>
<name>A0A8S2A0A0_ARAAE</name>